<dbReference type="CDD" id="cd03250">
    <property type="entry name" value="ABCC_MRP_domain1"/>
    <property type="match status" value="1"/>
</dbReference>
<dbReference type="CDD" id="cd18579">
    <property type="entry name" value="ABC_6TM_ABCC_D1"/>
    <property type="match status" value="1"/>
</dbReference>
<feature type="domain" description="ABC transmembrane type-1" evidence="12">
    <location>
        <begin position="104"/>
        <end position="342"/>
    </location>
</feature>
<dbReference type="InterPro" id="IPR050173">
    <property type="entry name" value="ABC_transporter_C-like"/>
</dbReference>
<feature type="transmembrane region" description="Helical" evidence="10">
    <location>
        <begin position="358"/>
        <end position="377"/>
    </location>
</feature>
<evidence type="ECO:0000256" key="4">
    <source>
        <dbReference type="ARBA" id="ARBA00022692"/>
    </source>
</evidence>
<dbReference type="GO" id="GO:0005524">
    <property type="term" value="F:ATP binding"/>
    <property type="evidence" value="ECO:0007669"/>
    <property type="project" value="UniProtKB-KW"/>
</dbReference>
<dbReference type="Pfam" id="PF00005">
    <property type="entry name" value="ABC_tran"/>
    <property type="match status" value="2"/>
</dbReference>
<dbReference type="GO" id="GO:0016887">
    <property type="term" value="F:ATP hydrolysis activity"/>
    <property type="evidence" value="ECO:0007669"/>
    <property type="project" value="InterPro"/>
</dbReference>
<feature type="compositionally biased region" description="Basic and acidic residues" evidence="9">
    <location>
        <begin position="659"/>
        <end position="676"/>
    </location>
</feature>
<proteinExistence type="inferred from homology"/>
<feature type="transmembrane region" description="Helical" evidence="10">
    <location>
        <begin position="99"/>
        <end position="119"/>
    </location>
</feature>
<feature type="transmembrane region" description="Helical" evidence="10">
    <location>
        <begin position="804"/>
        <end position="826"/>
    </location>
</feature>
<dbReference type="InterPro" id="IPR027417">
    <property type="entry name" value="P-loop_NTPase"/>
</dbReference>
<comment type="subcellular location">
    <subcellularLocation>
        <location evidence="1">Membrane</location>
        <topology evidence="1">Multi-pass membrane protein</topology>
    </subcellularLocation>
</comment>
<dbReference type="InterPro" id="IPR036640">
    <property type="entry name" value="ABC1_TM_sf"/>
</dbReference>
<gene>
    <name evidence="14 15" type="primary">LOC111123982</name>
</gene>
<feature type="domain" description="ABC transporter" evidence="11">
    <location>
        <begin position="419"/>
        <end position="659"/>
    </location>
</feature>
<dbReference type="KEGG" id="cvn:111123982"/>
<sequence length="1337" mass="151361">MKASSQDNSMKNKLKGPCPYGTTNWFSKLTFWWLFPLFRYGFRHPLTKDHLYDVLQEDESSLLGDRMEKAWGEHVKKCEEQRKKPSLYWAVIREFRREWGINGIFLVISEGIRILQPFLIGEIVSYFQPGSTLSRRDVYIYAAVVSFSHILQLIVNPKYFFTCHHIALKMKVSVANLIYRKILRMSSWSKHATSSGKIINHLSTDLEKFSFTIESFHFCWLGPLEIIVIIYLLYRQVGLIALLTLIVTIFLLPVQVILGLIFGKLRMKIGAAGDKRINLMNQIIAGMRVIKMYCWEKPFSEIIFNLRSHEMSAVWKASIAKAINIGVFHSASVLITMVLFGVSWYTGAPLSAQRIYSTLGWVFCLRLTVFLFMMYLVEDNKQLASSLKRIQSFLTVEDMKMFPEFDEMSGTMEKEGVAVRVRDLTASWVSPSTRDKEKATDKLLDPEMIEAFSLKNINLDVKKGELLAIVGPVGSGKSSILLSLLRELPPESGKVHVNGTVGYMAQTPWVVSGTLQENVLFGESVNQEQYQKVLHACALYKDLELMRLGDQTLVGERGLLLSGGQKARLTLARTVYRDADVYLLDDPLGAVDTDVGSHLFQKCICGLLRGKTRILVTHQLQYLRSADRIVVLNEGRVVSVGTYDELVKQGTEFSSILTSHDKDVEEKEEGQEKISKTPEQGTKAADEEISESGDVGWRVYKDYYLAGHPWLYLPMITFLLLVSYASYAYGDWHLARWAEVSDILRLQSQNGSLPDDSMLTIVNQTQGLGYSLSPPPQPHTPSNFTPSNSTPDISLMHREADQLMQMYLVAMSLFMGGISLFGLAYFRMSVIISKKLHNAMFEVVITAKTYFFDSNPVGQILNKFARDLGMIDSVIPTLTYIVLEINVRLVMQIALTCIINPFLLLPLIPLVVMVYLIRMFSLPTTRNMKRMEATTQSPVFSHVSDTLVGLQSIRALGMSGKFQQDFDRFQNKHSSAFFLFLAANRWFSLRSLFCLDVYFILVILLSLALRDVIGLSGGLFGMAMNYLLTMADPFEHMMRRSAELNTQMTSVERIMSYTKLEQEAPKISRSPPPPSWPQNGEIKLVNVGLQYSPDTQQVLHNITCLIHSKEKIGIVGRTGAGKSSLMAALLRLAEPTGKIYIDGINVLEIGLHELRNKISVIPQDPVLFSGTLRKNLDPFEEFSDDQLWNALEQVQLKLKVQSEREGLYMEMSESGQNLSVGQRQLVCLARAILRQNNILVLDEATANVDHNTDSLIQETIRGRFKDCTVLTVAHRIHTILDSSRVMVLDQGKLVEFDTPYQLLQIENGIFRNLVQQTGKAQAKHLQTLAENYQKERS</sequence>
<organism evidence="13 15">
    <name type="scientific">Crassostrea virginica</name>
    <name type="common">Eastern oyster</name>
    <dbReference type="NCBI Taxonomy" id="6565"/>
    <lineage>
        <taxon>Eukaryota</taxon>
        <taxon>Metazoa</taxon>
        <taxon>Spiralia</taxon>
        <taxon>Lophotrochozoa</taxon>
        <taxon>Mollusca</taxon>
        <taxon>Bivalvia</taxon>
        <taxon>Autobranchia</taxon>
        <taxon>Pteriomorphia</taxon>
        <taxon>Ostreida</taxon>
        <taxon>Ostreoidea</taxon>
        <taxon>Ostreidae</taxon>
        <taxon>Crassostrea</taxon>
    </lineage>
</organism>
<dbReference type="InterPro" id="IPR044726">
    <property type="entry name" value="ABCC_6TM_D2"/>
</dbReference>
<keyword evidence="7 10" id="KW-1133">Transmembrane helix</keyword>
<evidence type="ECO:0000256" key="9">
    <source>
        <dbReference type="SAM" id="MobiDB-lite"/>
    </source>
</evidence>
<feature type="region of interest" description="Disordered" evidence="9">
    <location>
        <begin position="658"/>
        <end position="688"/>
    </location>
</feature>
<dbReference type="InterPro" id="IPR003439">
    <property type="entry name" value="ABC_transporter-like_ATP-bd"/>
</dbReference>
<protein>
    <submittedName>
        <fullName evidence="14 15">Multidrug resistance-associated protein 4-like</fullName>
    </submittedName>
</protein>
<feature type="transmembrane region" description="Helical" evidence="10">
    <location>
        <begin position="240"/>
        <end position="262"/>
    </location>
</feature>
<dbReference type="PROSITE" id="PS50893">
    <property type="entry name" value="ABC_TRANSPORTER_2"/>
    <property type="match status" value="2"/>
</dbReference>
<evidence type="ECO:0000256" key="3">
    <source>
        <dbReference type="ARBA" id="ARBA00022448"/>
    </source>
</evidence>
<evidence type="ECO:0000313" key="14">
    <source>
        <dbReference type="RefSeq" id="XP_022322482.1"/>
    </source>
</evidence>
<evidence type="ECO:0000256" key="1">
    <source>
        <dbReference type="ARBA" id="ARBA00004141"/>
    </source>
</evidence>
<dbReference type="Proteomes" id="UP000694844">
    <property type="component" value="Chromosome 3"/>
</dbReference>
<feature type="transmembrane region" description="Helical" evidence="10">
    <location>
        <begin position="139"/>
        <end position="161"/>
    </location>
</feature>
<evidence type="ECO:0000256" key="5">
    <source>
        <dbReference type="ARBA" id="ARBA00022741"/>
    </source>
</evidence>
<dbReference type="PANTHER" id="PTHR24223">
    <property type="entry name" value="ATP-BINDING CASSETTE SUB-FAMILY C"/>
    <property type="match status" value="1"/>
</dbReference>
<dbReference type="Gene3D" id="3.40.50.300">
    <property type="entry name" value="P-loop containing nucleotide triphosphate hydrolases"/>
    <property type="match status" value="2"/>
</dbReference>
<dbReference type="InterPro" id="IPR044746">
    <property type="entry name" value="ABCC_6TM_D1"/>
</dbReference>
<dbReference type="PROSITE" id="PS00211">
    <property type="entry name" value="ABC_TRANSPORTER_1"/>
    <property type="match status" value="2"/>
</dbReference>
<feature type="transmembrane region" description="Helical" evidence="10">
    <location>
        <begin position="216"/>
        <end position="234"/>
    </location>
</feature>
<dbReference type="FunFam" id="3.40.50.300:FF:000163">
    <property type="entry name" value="Multidrug resistance-associated protein member 4"/>
    <property type="match status" value="1"/>
</dbReference>
<dbReference type="PROSITE" id="PS50929">
    <property type="entry name" value="ABC_TM1F"/>
    <property type="match status" value="2"/>
</dbReference>
<evidence type="ECO:0000256" key="7">
    <source>
        <dbReference type="ARBA" id="ARBA00022989"/>
    </source>
</evidence>
<dbReference type="CDD" id="cd18580">
    <property type="entry name" value="ABC_6TM_ABCC_D2"/>
    <property type="match status" value="1"/>
</dbReference>
<evidence type="ECO:0000313" key="15">
    <source>
        <dbReference type="RefSeq" id="XP_022322483.1"/>
    </source>
</evidence>
<evidence type="ECO:0000259" key="12">
    <source>
        <dbReference type="PROSITE" id="PS50929"/>
    </source>
</evidence>
<name>A0A8B8D320_CRAVI</name>
<dbReference type="InterPro" id="IPR017871">
    <property type="entry name" value="ABC_transporter-like_CS"/>
</dbReference>
<keyword evidence="8 10" id="KW-0472">Membrane</keyword>
<dbReference type="GeneID" id="111123982"/>
<dbReference type="GO" id="GO:0140359">
    <property type="term" value="F:ABC-type transporter activity"/>
    <property type="evidence" value="ECO:0007669"/>
    <property type="project" value="InterPro"/>
</dbReference>
<evidence type="ECO:0000256" key="2">
    <source>
        <dbReference type="ARBA" id="ARBA00009726"/>
    </source>
</evidence>
<feature type="domain" description="ABC transporter" evidence="11">
    <location>
        <begin position="1082"/>
        <end position="1315"/>
    </location>
</feature>
<keyword evidence="4 10" id="KW-0812">Transmembrane</keyword>
<evidence type="ECO:0000313" key="13">
    <source>
        <dbReference type="Proteomes" id="UP000694844"/>
    </source>
</evidence>
<keyword evidence="3" id="KW-0813">Transport</keyword>
<keyword evidence="5" id="KW-0547">Nucleotide-binding</keyword>
<dbReference type="OrthoDB" id="6500128at2759"/>
<keyword evidence="13" id="KW-1185">Reference proteome</keyword>
<feature type="domain" description="ABC transmembrane type-1" evidence="12">
    <location>
        <begin position="806"/>
        <end position="1046"/>
    </location>
</feature>
<evidence type="ECO:0000256" key="6">
    <source>
        <dbReference type="ARBA" id="ARBA00022840"/>
    </source>
</evidence>
<comment type="similarity">
    <text evidence="2">Belongs to the ABC transporter superfamily. ABCC family. Conjugate transporter (TC 3.A.1.208) subfamily.</text>
</comment>
<evidence type="ECO:0000259" key="11">
    <source>
        <dbReference type="PROSITE" id="PS50893"/>
    </source>
</evidence>
<dbReference type="SUPFAM" id="SSF52540">
    <property type="entry name" value="P-loop containing nucleoside triphosphate hydrolases"/>
    <property type="match status" value="2"/>
</dbReference>
<evidence type="ECO:0000256" key="8">
    <source>
        <dbReference type="ARBA" id="ARBA00023136"/>
    </source>
</evidence>
<dbReference type="CDD" id="cd03244">
    <property type="entry name" value="ABCC_MRP_domain2"/>
    <property type="match status" value="1"/>
</dbReference>
<dbReference type="Pfam" id="PF00664">
    <property type="entry name" value="ABC_membrane"/>
    <property type="match status" value="2"/>
</dbReference>
<dbReference type="InterPro" id="IPR011527">
    <property type="entry name" value="ABC1_TM_dom"/>
</dbReference>
<feature type="transmembrane region" description="Helical" evidence="10">
    <location>
        <begin position="710"/>
        <end position="729"/>
    </location>
</feature>
<dbReference type="SMART" id="SM00382">
    <property type="entry name" value="AAA"/>
    <property type="match status" value="2"/>
</dbReference>
<dbReference type="InterPro" id="IPR003593">
    <property type="entry name" value="AAA+_ATPase"/>
</dbReference>
<dbReference type="SUPFAM" id="SSF90123">
    <property type="entry name" value="ABC transporter transmembrane region"/>
    <property type="match status" value="2"/>
</dbReference>
<dbReference type="FunFam" id="3.40.50.300:FF:001726">
    <property type="entry name" value="Multidrug resistance-associated protein 4"/>
    <property type="match status" value="1"/>
</dbReference>
<dbReference type="Gene3D" id="1.20.1560.10">
    <property type="entry name" value="ABC transporter type 1, transmembrane domain"/>
    <property type="match status" value="2"/>
</dbReference>
<feature type="transmembrane region" description="Helical" evidence="10">
    <location>
        <begin position="987"/>
        <end position="1007"/>
    </location>
</feature>
<dbReference type="GO" id="GO:0016020">
    <property type="term" value="C:membrane"/>
    <property type="evidence" value="ECO:0007669"/>
    <property type="project" value="UniProtKB-SubCell"/>
</dbReference>
<dbReference type="RefSeq" id="XP_022322482.1">
    <property type="nucleotide sequence ID" value="XM_022466774.1"/>
</dbReference>
<dbReference type="PANTHER" id="PTHR24223:SF456">
    <property type="entry name" value="MULTIDRUG RESISTANCE-ASSOCIATED PROTEIN LETHAL(2)03659"/>
    <property type="match status" value="1"/>
</dbReference>
<accession>A0A8B8D320</accession>
<dbReference type="RefSeq" id="XP_022322483.1">
    <property type="nucleotide sequence ID" value="XM_022466775.1"/>
</dbReference>
<keyword evidence="6" id="KW-0067">ATP-binding</keyword>
<evidence type="ECO:0000256" key="10">
    <source>
        <dbReference type="SAM" id="Phobius"/>
    </source>
</evidence>
<feature type="transmembrane region" description="Helical" evidence="10">
    <location>
        <begin position="889"/>
        <end position="917"/>
    </location>
</feature>
<feature type="transmembrane region" description="Helical" evidence="10">
    <location>
        <begin position="325"/>
        <end position="346"/>
    </location>
</feature>
<feature type="transmembrane region" description="Helical" evidence="10">
    <location>
        <begin position="1013"/>
        <end position="1031"/>
    </location>
</feature>
<reference evidence="14 15" key="1">
    <citation type="submission" date="2025-04" db="UniProtKB">
        <authorList>
            <consortium name="RefSeq"/>
        </authorList>
    </citation>
    <scope>IDENTIFICATION</scope>
    <source>
        <tissue evidence="14 15">Whole sample</tissue>
    </source>
</reference>